<name>A0A7K0KBZ1_9BACT</name>
<keyword evidence="3" id="KW-1185">Reference proteome</keyword>
<keyword evidence="1" id="KW-0732">Signal</keyword>
<gene>
    <name evidence="2" type="ORF">FYJ73_01375</name>
</gene>
<organism evidence="2 3">
    <name type="scientific">Hallella mizrahii</name>
    <dbReference type="NCBI Taxonomy" id="2606637"/>
    <lineage>
        <taxon>Bacteria</taxon>
        <taxon>Pseudomonadati</taxon>
        <taxon>Bacteroidota</taxon>
        <taxon>Bacteroidia</taxon>
        <taxon>Bacteroidales</taxon>
        <taxon>Prevotellaceae</taxon>
        <taxon>Hallella</taxon>
    </lineage>
</organism>
<feature type="signal peptide" evidence="1">
    <location>
        <begin position="1"/>
        <end position="20"/>
    </location>
</feature>
<proteinExistence type="predicted"/>
<feature type="chain" id="PRO_5029913877" evidence="1">
    <location>
        <begin position="21"/>
        <end position="145"/>
    </location>
</feature>
<dbReference type="AlphaFoldDB" id="A0A7K0KBZ1"/>
<dbReference type="EMBL" id="VUNG01000002">
    <property type="protein sequence ID" value="MST83348.1"/>
    <property type="molecule type" value="Genomic_DNA"/>
</dbReference>
<reference evidence="2 3" key="1">
    <citation type="submission" date="2019-08" db="EMBL/GenBank/DDBJ databases">
        <title>In-depth cultivation of the pig gut microbiome towards novel bacterial diversity and tailored functional studies.</title>
        <authorList>
            <person name="Wylensek D."/>
            <person name="Hitch T.C.A."/>
            <person name="Clavel T."/>
        </authorList>
    </citation>
    <scope>NUCLEOTIDE SEQUENCE [LARGE SCALE GENOMIC DNA]</scope>
    <source>
        <strain evidence="2 3">LKV-178-WT-2A</strain>
    </source>
</reference>
<comment type="caution">
    <text evidence="2">The sequence shown here is derived from an EMBL/GenBank/DDBJ whole genome shotgun (WGS) entry which is preliminary data.</text>
</comment>
<accession>A0A7K0KBZ1</accession>
<protein>
    <submittedName>
        <fullName evidence="2">Uncharacterized protein</fullName>
    </submittedName>
</protein>
<dbReference type="Proteomes" id="UP000438914">
    <property type="component" value="Unassembled WGS sequence"/>
</dbReference>
<dbReference type="RefSeq" id="WP_154532875.1">
    <property type="nucleotide sequence ID" value="NZ_VUNG01000002.1"/>
</dbReference>
<evidence type="ECO:0000313" key="2">
    <source>
        <dbReference type="EMBL" id="MST83348.1"/>
    </source>
</evidence>
<evidence type="ECO:0000313" key="3">
    <source>
        <dbReference type="Proteomes" id="UP000438914"/>
    </source>
</evidence>
<sequence length="145" mass="17031">MKQRLGLWMVTMLLSLVAFAQPPQPPRFNPAKFEADMEQFITTEVGLTPMEASRFFPLFREMQNKQRALFGKMRFYAHTDTSNDAASLKTIKECDKIEVEMKKIQQEYHLKFCKVLSPGKVLAVIKAEEKFHRQAFKRMARRKTR</sequence>
<evidence type="ECO:0000256" key="1">
    <source>
        <dbReference type="SAM" id="SignalP"/>
    </source>
</evidence>